<dbReference type="GeneID" id="24917801"/>
<protein>
    <submittedName>
        <fullName evidence="2">Uncharacterized protein</fullName>
    </submittedName>
</protein>
<evidence type="ECO:0000313" key="3">
    <source>
        <dbReference type="Proteomes" id="UP000008312"/>
    </source>
</evidence>
<evidence type="ECO:0000256" key="1">
    <source>
        <dbReference type="SAM" id="Coils"/>
    </source>
</evidence>
<dbReference type="OrthoDB" id="10564051at2759"/>
<dbReference type="InParanoid" id="D8LWC4"/>
<gene>
    <name evidence="2" type="ORF">GSBLH_T00000492001</name>
</gene>
<sequence length="220" mass="26104">MLSFQRVLPGIGNGIVAYSRVAVRCYATKTPEQMEKIANYQVNKAKYRDNVRKLRKQYSEEYADLQKQYDTIRAEKARANEEKMKLKAEEAREAKVGNIRYHWEHLCNAEIMKTMRQTRGVMNQLHRESEKRNHMRKMLDAHMVYLANPYKLEEVEKRVLEELQEVVPIERVFMAGPYDNFDAMTVPTMENYEENEVPDNKPVTKARVQELKKQWAESRQ</sequence>
<accession>D8LWC4</accession>
<keyword evidence="3" id="KW-1185">Reference proteome</keyword>
<name>D8LWC4_BLAHO</name>
<dbReference type="EMBL" id="FN668638">
    <property type="protein sequence ID" value="CBK20113.2"/>
    <property type="molecule type" value="Genomic_DNA"/>
</dbReference>
<dbReference type="Proteomes" id="UP000008312">
    <property type="component" value="Unassembled WGS sequence"/>
</dbReference>
<feature type="coiled-coil region" evidence="1">
    <location>
        <begin position="37"/>
        <end position="94"/>
    </location>
</feature>
<evidence type="ECO:0000313" key="2">
    <source>
        <dbReference type="EMBL" id="CBK20113.2"/>
    </source>
</evidence>
<proteinExistence type="predicted"/>
<organism evidence="2">
    <name type="scientific">Blastocystis hominis</name>
    <dbReference type="NCBI Taxonomy" id="12968"/>
    <lineage>
        <taxon>Eukaryota</taxon>
        <taxon>Sar</taxon>
        <taxon>Stramenopiles</taxon>
        <taxon>Bigyra</taxon>
        <taxon>Opalozoa</taxon>
        <taxon>Opalinata</taxon>
        <taxon>Blastocystidae</taxon>
        <taxon>Blastocystis</taxon>
    </lineage>
</organism>
<reference evidence="2" key="1">
    <citation type="submission" date="2010-02" db="EMBL/GenBank/DDBJ databases">
        <title>Sequencing and annotation of the Blastocystis hominis genome.</title>
        <authorList>
            <person name="Wincker P."/>
        </authorList>
    </citation>
    <scope>NUCLEOTIDE SEQUENCE</scope>
    <source>
        <strain evidence="2">Singapore isolate B</strain>
    </source>
</reference>
<dbReference type="AlphaFoldDB" id="D8LWC4"/>
<dbReference type="RefSeq" id="XP_012894161.1">
    <property type="nucleotide sequence ID" value="XM_013038707.1"/>
</dbReference>
<keyword evidence="1" id="KW-0175">Coiled coil</keyword>